<dbReference type="InterPro" id="IPR049083">
    <property type="entry name" value="TACO1_YebC_N"/>
</dbReference>
<reference evidence="9 10" key="1">
    <citation type="journal article" date="2017" name="ISME J.">
        <title>Potential for microbial H2 and metal transformations associated with novel bacteria and archaea in deep terrestrial subsurface sediments.</title>
        <authorList>
            <person name="Hernsdorf A.W."/>
            <person name="Amano Y."/>
            <person name="Miyakawa K."/>
            <person name="Ise K."/>
            <person name="Suzuki Y."/>
            <person name="Anantharaman K."/>
            <person name="Probst A."/>
            <person name="Burstein D."/>
            <person name="Thomas B.C."/>
            <person name="Banfield J.F."/>
        </authorList>
    </citation>
    <scope>NUCLEOTIDE SEQUENCE [LARGE SCALE GENOMIC DNA]</scope>
    <source>
        <strain evidence="9">HGW-Falkowbacteria-2</strain>
    </source>
</reference>
<dbReference type="AlphaFoldDB" id="A0A2N2DZZ9"/>
<feature type="domain" description="TACO1/YebC-like second and third" evidence="7">
    <location>
        <begin position="82"/>
        <end position="238"/>
    </location>
</feature>
<evidence type="ECO:0000256" key="1">
    <source>
        <dbReference type="ARBA" id="ARBA00008724"/>
    </source>
</evidence>
<evidence type="ECO:0000256" key="4">
    <source>
        <dbReference type="ARBA" id="ARBA00023125"/>
    </source>
</evidence>
<feature type="domain" description="TACO1/YebC-like N-terminal" evidence="8">
    <location>
        <begin position="5"/>
        <end position="75"/>
    </location>
</feature>
<dbReference type="FunFam" id="1.10.10.200:FF:000002">
    <property type="entry name" value="Probable transcriptional regulatory protein CLM62_37755"/>
    <property type="match status" value="1"/>
</dbReference>
<dbReference type="InterPro" id="IPR026564">
    <property type="entry name" value="Transcrip_reg_TACO1-like_dom3"/>
</dbReference>
<protein>
    <recommendedName>
        <fullName evidence="6">Probable transcriptional regulatory protein CVU83_02260</fullName>
    </recommendedName>
</protein>
<evidence type="ECO:0000256" key="2">
    <source>
        <dbReference type="ARBA" id="ARBA00022490"/>
    </source>
</evidence>
<evidence type="ECO:0000313" key="10">
    <source>
        <dbReference type="Proteomes" id="UP000233325"/>
    </source>
</evidence>
<evidence type="ECO:0000259" key="7">
    <source>
        <dbReference type="Pfam" id="PF01709"/>
    </source>
</evidence>
<comment type="caution">
    <text evidence="9">The sequence shown here is derived from an EMBL/GenBank/DDBJ whole genome shotgun (WGS) entry which is preliminary data.</text>
</comment>
<accession>A0A2N2DZZ9</accession>
<gene>
    <name evidence="9" type="ORF">CVU83_02260</name>
</gene>
<dbReference type="Gene3D" id="3.30.70.980">
    <property type="match status" value="2"/>
</dbReference>
<evidence type="ECO:0000256" key="5">
    <source>
        <dbReference type="ARBA" id="ARBA00023163"/>
    </source>
</evidence>
<keyword evidence="4 6" id="KW-0238">DNA-binding</keyword>
<comment type="subcellular location">
    <subcellularLocation>
        <location evidence="6">Cytoplasm</location>
    </subcellularLocation>
</comment>
<dbReference type="PANTHER" id="PTHR12532">
    <property type="entry name" value="TRANSLATIONAL ACTIVATOR OF CYTOCHROME C OXIDASE 1"/>
    <property type="match status" value="1"/>
</dbReference>
<organism evidence="9 10">
    <name type="scientific">Candidatus Falkowbacteria bacterium HGW-Falkowbacteria-2</name>
    <dbReference type="NCBI Taxonomy" id="2013769"/>
    <lineage>
        <taxon>Bacteria</taxon>
        <taxon>Candidatus Falkowiibacteriota</taxon>
    </lineage>
</organism>
<dbReference type="NCBIfam" id="NF001030">
    <property type="entry name" value="PRK00110.1"/>
    <property type="match status" value="1"/>
</dbReference>
<proteinExistence type="inferred from homology"/>
<dbReference type="Pfam" id="PF20772">
    <property type="entry name" value="TACO1_YebC_N"/>
    <property type="match status" value="1"/>
</dbReference>
<dbReference type="NCBIfam" id="TIGR01033">
    <property type="entry name" value="YebC/PmpR family DNA-binding transcriptional regulator"/>
    <property type="match status" value="1"/>
</dbReference>
<dbReference type="PANTHER" id="PTHR12532:SF6">
    <property type="entry name" value="TRANSCRIPTIONAL REGULATORY PROTEIN YEBC-RELATED"/>
    <property type="match status" value="1"/>
</dbReference>
<keyword evidence="3 6" id="KW-0805">Transcription regulation</keyword>
<dbReference type="GO" id="GO:0006355">
    <property type="term" value="P:regulation of DNA-templated transcription"/>
    <property type="evidence" value="ECO:0007669"/>
    <property type="project" value="UniProtKB-UniRule"/>
</dbReference>
<dbReference type="GO" id="GO:0003677">
    <property type="term" value="F:DNA binding"/>
    <property type="evidence" value="ECO:0007669"/>
    <property type="project" value="UniProtKB-UniRule"/>
</dbReference>
<evidence type="ECO:0000256" key="6">
    <source>
        <dbReference type="HAMAP-Rule" id="MF_00693"/>
    </source>
</evidence>
<dbReference type="InterPro" id="IPR017856">
    <property type="entry name" value="Integrase-like_N"/>
</dbReference>
<dbReference type="Gene3D" id="1.10.10.200">
    <property type="match status" value="1"/>
</dbReference>
<dbReference type="InterPro" id="IPR029072">
    <property type="entry name" value="YebC-like"/>
</dbReference>
<dbReference type="InterPro" id="IPR048300">
    <property type="entry name" value="TACO1_YebC-like_2nd/3rd_dom"/>
</dbReference>
<dbReference type="SUPFAM" id="SSF75625">
    <property type="entry name" value="YebC-like"/>
    <property type="match status" value="1"/>
</dbReference>
<evidence type="ECO:0000313" key="9">
    <source>
        <dbReference type="EMBL" id="PKM88033.1"/>
    </source>
</evidence>
<keyword evidence="5 6" id="KW-0804">Transcription</keyword>
<dbReference type="HAMAP" id="MF_00693">
    <property type="entry name" value="Transcrip_reg_TACO1"/>
    <property type="match status" value="1"/>
</dbReference>
<dbReference type="Proteomes" id="UP000233325">
    <property type="component" value="Unassembled WGS sequence"/>
</dbReference>
<dbReference type="Pfam" id="PF01709">
    <property type="entry name" value="Transcrip_reg"/>
    <property type="match status" value="1"/>
</dbReference>
<sequence>MSGHSKWATTHRQKELVDAKRGAIFTKLGNIISIAAKSGGDPATNPSLRAAVDRARDASMPKDNIERAIKKGTGELGGDQVEELYYEGIGPAGVQTIVKCTTDNRNRSGSTVRHIFTKNGGSFGAVMWNFDQAGIIMITQEELTAKKIDFDEFELELIDGGASDIERAEEGVTIYTALSNFQKMQDYLKSKDIKTESAEIGYVAKEKTSFNEEDTAKIEKFLEEFDDNEDVSDYYTNIAD</sequence>
<keyword evidence="2 6" id="KW-0963">Cytoplasm</keyword>
<comment type="similarity">
    <text evidence="1 6">Belongs to the TACO1 family.</text>
</comment>
<dbReference type="NCBIfam" id="NF009044">
    <property type="entry name" value="PRK12378.1"/>
    <property type="match status" value="1"/>
</dbReference>
<dbReference type="GO" id="GO:0005829">
    <property type="term" value="C:cytosol"/>
    <property type="evidence" value="ECO:0007669"/>
    <property type="project" value="TreeGrafter"/>
</dbReference>
<dbReference type="EMBL" id="PHAH01000026">
    <property type="protein sequence ID" value="PKM88033.1"/>
    <property type="molecule type" value="Genomic_DNA"/>
</dbReference>
<name>A0A2N2DZZ9_9BACT</name>
<evidence type="ECO:0000256" key="3">
    <source>
        <dbReference type="ARBA" id="ARBA00023015"/>
    </source>
</evidence>
<evidence type="ECO:0000259" key="8">
    <source>
        <dbReference type="Pfam" id="PF20772"/>
    </source>
</evidence>
<dbReference type="InterPro" id="IPR002876">
    <property type="entry name" value="Transcrip_reg_TACO1-like"/>
</dbReference>